<evidence type="ECO:0000256" key="6">
    <source>
        <dbReference type="HAMAP-Rule" id="MF_00963"/>
    </source>
</evidence>
<comment type="subunit">
    <text evidence="6">Interacts transiently with the RNA polymerase catalytic core.</text>
</comment>
<dbReference type="PANTHER" id="PTHR30603:SF60">
    <property type="entry name" value="RNA POLYMERASE SIGMA FACTOR RPOD"/>
    <property type="match status" value="1"/>
</dbReference>
<feature type="short sequence motif" description="Interaction with polymerase core subunit RpoC" evidence="6">
    <location>
        <begin position="167"/>
        <end position="170"/>
    </location>
</feature>
<dbReference type="InterPro" id="IPR007624">
    <property type="entry name" value="RNA_pol_sigma70_r3"/>
</dbReference>
<dbReference type="CDD" id="cd06171">
    <property type="entry name" value="Sigma70_r4"/>
    <property type="match status" value="1"/>
</dbReference>
<dbReference type="NCBIfam" id="NF006666">
    <property type="entry name" value="PRK09210.1"/>
    <property type="match status" value="1"/>
</dbReference>
<comment type="function">
    <text evidence="6">Sigma factors are initiation factors that promote the attachment of RNA polymerase to specific initiation sites and are then released. This sigma factor is the primary sigma factor during exponential growth.</text>
</comment>
<keyword evidence="1 6" id="KW-0963">Cytoplasm</keyword>
<keyword evidence="11" id="KW-1185">Reference proteome</keyword>
<feature type="domain" description="RNA polymerase sigma-70" evidence="8">
    <location>
        <begin position="167"/>
        <end position="180"/>
    </location>
</feature>
<evidence type="ECO:0000256" key="1">
    <source>
        <dbReference type="ARBA" id="ARBA00022490"/>
    </source>
</evidence>
<dbReference type="InterPro" id="IPR042189">
    <property type="entry name" value="RNA_pol_sigma_70_r1_1_sf"/>
</dbReference>
<reference evidence="10 11" key="1">
    <citation type="submission" date="2022-10" db="EMBL/GenBank/DDBJ databases">
        <title>Description of Fervidibacillus gen. nov. in the family Fervidibacillaceae fam. nov. with two species, Fervidibacillus albus sp. nov., and Fervidibacillus halotolerans sp. nov., isolated from tidal flat sediments.</title>
        <authorList>
            <person name="Kwon K.K."/>
            <person name="Yang S.-H."/>
        </authorList>
    </citation>
    <scope>NUCLEOTIDE SEQUENCE [LARGE SCALE GENOMIC DNA]</scope>
    <source>
        <strain evidence="10 11">DSM 23332</strain>
    </source>
</reference>
<dbReference type="InterPro" id="IPR009042">
    <property type="entry name" value="RNA_pol_sigma70_r1_2"/>
</dbReference>
<dbReference type="InterPro" id="IPR007630">
    <property type="entry name" value="RNA_pol_sigma70_r4"/>
</dbReference>
<gene>
    <name evidence="10" type="primary">rpoD</name>
    <name evidence="6" type="synonym">sigA</name>
    <name evidence="10" type="ORF">OEV82_00775</name>
</gene>
<comment type="similarity">
    <text evidence="6">Belongs to the sigma-70 factor family. RpoD/SigA subfamily.</text>
</comment>
<dbReference type="RefSeq" id="WP_173660259.1">
    <property type="nucleotide sequence ID" value="NZ_JAOUSE010000001.1"/>
</dbReference>
<comment type="subcellular location">
    <subcellularLocation>
        <location evidence="6">Cytoplasm</location>
    </subcellularLocation>
</comment>
<keyword evidence="2 6" id="KW-0805">Transcription regulation</keyword>
<keyword evidence="3 6" id="KW-0731">Sigma factor</keyword>
<dbReference type="NCBIfam" id="TIGR02937">
    <property type="entry name" value="sigma70-ECF"/>
    <property type="match status" value="1"/>
</dbReference>
<dbReference type="InterPro" id="IPR013324">
    <property type="entry name" value="RNA_pol_sigma_r3/r4-like"/>
</dbReference>
<dbReference type="InterPro" id="IPR050239">
    <property type="entry name" value="Sigma-70_RNA_pol_init_factors"/>
</dbReference>
<dbReference type="InterPro" id="IPR013325">
    <property type="entry name" value="RNA_pol_sigma_r2"/>
</dbReference>
<feature type="region of interest" description="Sigma-70 factor domain-2" evidence="6">
    <location>
        <begin position="143"/>
        <end position="213"/>
    </location>
</feature>
<evidence type="ECO:0000256" key="7">
    <source>
        <dbReference type="SAM" id="Coils"/>
    </source>
</evidence>
<dbReference type="Pfam" id="PF04542">
    <property type="entry name" value="Sigma70_r2"/>
    <property type="match status" value="1"/>
</dbReference>
<evidence type="ECO:0000256" key="3">
    <source>
        <dbReference type="ARBA" id="ARBA00023082"/>
    </source>
</evidence>
<evidence type="ECO:0000256" key="2">
    <source>
        <dbReference type="ARBA" id="ARBA00023015"/>
    </source>
</evidence>
<keyword evidence="7" id="KW-0175">Coiled coil</keyword>
<evidence type="ECO:0000313" key="11">
    <source>
        <dbReference type="Proteomes" id="UP001208656"/>
    </source>
</evidence>
<feature type="region of interest" description="Sigma-70 factor domain-3" evidence="6">
    <location>
        <begin position="222"/>
        <end position="298"/>
    </location>
</feature>
<dbReference type="InterPro" id="IPR028630">
    <property type="entry name" value="Sigma70_RpoD"/>
</dbReference>
<dbReference type="InterPro" id="IPR007127">
    <property type="entry name" value="RNA_pol_sigma_70_r1_1"/>
</dbReference>
<dbReference type="SUPFAM" id="SSF88659">
    <property type="entry name" value="Sigma3 and sigma4 domains of RNA polymerase sigma factors"/>
    <property type="match status" value="2"/>
</dbReference>
<name>A0ABT2WBX1_9BACI</name>
<dbReference type="SUPFAM" id="SSF88946">
    <property type="entry name" value="Sigma2 domain of RNA polymerase sigma factors"/>
    <property type="match status" value="1"/>
</dbReference>
<dbReference type="Proteomes" id="UP001208656">
    <property type="component" value="Unassembled WGS sequence"/>
</dbReference>
<dbReference type="InterPro" id="IPR007627">
    <property type="entry name" value="RNA_pol_sigma70_r2"/>
</dbReference>
<dbReference type="Pfam" id="PF04539">
    <property type="entry name" value="Sigma70_r3"/>
    <property type="match status" value="1"/>
</dbReference>
<accession>A0ABT2WBX1</accession>
<feature type="domain" description="RNA polymerase sigma-70" evidence="9">
    <location>
        <begin position="336"/>
        <end position="362"/>
    </location>
</feature>
<feature type="region of interest" description="Sigma-70 factor domain-4" evidence="6">
    <location>
        <begin position="311"/>
        <end position="364"/>
    </location>
</feature>
<dbReference type="NCBIfam" id="TIGR02393">
    <property type="entry name" value="RpoD_Cterm"/>
    <property type="match status" value="1"/>
</dbReference>
<dbReference type="InterPro" id="IPR000943">
    <property type="entry name" value="RNA_pol_sigma70"/>
</dbReference>
<dbReference type="InterPro" id="IPR036388">
    <property type="entry name" value="WH-like_DNA-bd_sf"/>
</dbReference>
<dbReference type="Gene3D" id="1.10.601.10">
    <property type="entry name" value="RNA Polymerase Primary Sigma Factor"/>
    <property type="match status" value="2"/>
</dbReference>
<evidence type="ECO:0000256" key="5">
    <source>
        <dbReference type="ARBA" id="ARBA00023163"/>
    </source>
</evidence>
<protein>
    <recommendedName>
        <fullName evidence="6">RNA polymerase sigma factor SigA</fullName>
    </recommendedName>
</protein>
<evidence type="ECO:0000256" key="4">
    <source>
        <dbReference type="ARBA" id="ARBA00023125"/>
    </source>
</evidence>
<dbReference type="Gene3D" id="1.10.220.120">
    <property type="entry name" value="Sigma-70 factor, region 1.1"/>
    <property type="match status" value="1"/>
</dbReference>
<keyword evidence="4 6" id="KW-0238">DNA-binding</keyword>
<evidence type="ECO:0000259" key="8">
    <source>
        <dbReference type="PROSITE" id="PS00715"/>
    </source>
</evidence>
<keyword evidence="5 6" id="KW-0804">Transcription</keyword>
<organism evidence="10 11">
    <name type="scientific">Pallidibacillus thermolactis</name>
    <dbReference type="NCBI Taxonomy" id="251051"/>
    <lineage>
        <taxon>Bacteria</taxon>
        <taxon>Bacillati</taxon>
        <taxon>Bacillota</taxon>
        <taxon>Bacilli</taxon>
        <taxon>Bacillales</taxon>
        <taxon>Bacillaceae</taxon>
        <taxon>Pallidibacillus</taxon>
    </lineage>
</organism>
<dbReference type="EMBL" id="JAOUSE010000001">
    <property type="protein sequence ID" value="MCU9592985.1"/>
    <property type="molecule type" value="Genomic_DNA"/>
</dbReference>
<sequence length="376" mass="43144">MAEKSARSKEIDTELSLEQAKEQITALGKQKGVLSYDTIAEKLSKFDVDADQMDEFYDQLTEQGIQLVEQEMKDSDSDDVDIDDDSEEEFDLNDLSVPPGVKINDPVRMYLKEIGRVDLLTPEEEIALAERIAQGDEEAKRRLAEANLRLVVSIAKRYVGRGMLFLDLIQEGNMGLIKAVEKFDYKKGFKFSTYATWWIRQAITRAIADQARTIRIPVHMVETINKLVRVQRQLLQDLGREPTPEEIAEEMDLTPEKVREILKIAQEPVSLETPIGEEDDSHLGDFIEDHEATSPADHAAYEMLKEQLEDVLDTLTDREENVLRLRFGLDDGRTRTLEEVGKVFGVTRERIRQIEAKALRKLRHPSRSKRLKDFLE</sequence>
<dbReference type="Pfam" id="PF04545">
    <property type="entry name" value="Sigma70_r4"/>
    <property type="match status" value="1"/>
</dbReference>
<dbReference type="Pfam" id="PF00140">
    <property type="entry name" value="Sigma70_r1_2"/>
    <property type="match status" value="1"/>
</dbReference>
<dbReference type="Pfam" id="PF03979">
    <property type="entry name" value="Sigma70_r1_1"/>
    <property type="match status" value="1"/>
</dbReference>
<evidence type="ECO:0000313" key="10">
    <source>
        <dbReference type="EMBL" id="MCU9592985.1"/>
    </source>
</evidence>
<dbReference type="PROSITE" id="PS00716">
    <property type="entry name" value="SIGMA70_2"/>
    <property type="match status" value="1"/>
</dbReference>
<proteinExistence type="inferred from homology"/>
<dbReference type="PANTHER" id="PTHR30603">
    <property type="entry name" value="RNA POLYMERASE SIGMA FACTOR RPO"/>
    <property type="match status" value="1"/>
</dbReference>
<feature type="coiled-coil region" evidence="7">
    <location>
        <begin position="298"/>
        <end position="325"/>
    </location>
</feature>
<dbReference type="PROSITE" id="PS00715">
    <property type="entry name" value="SIGMA70_1"/>
    <property type="match status" value="1"/>
</dbReference>
<dbReference type="InterPro" id="IPR012760">
    <property type="entry name" value="RNA_pol_sigma_RpoD_C"/>
</dbReference>
<comment type="caution">
    <text evidence="10">The sequence shown here is derived from an EMBL/GenBank/DDBJ whole genome shotgun (WGS) entry which is preliminary data.</text>
</comment>
<dbReference type="PRINTS" id="PR00046">
    <property type="entry name" value="SIGMA70FCT"/>
</dbReference>
<dbReference type="HAMAP" id="MF_00963">
    <property type="entry name" value="Sigma70_RpoD_SigA"/>
    <property type="match status" value="1"/>
</dbReference>
<dbReference type="Gene3D" id="1.10.10.10">
    <property type="entry name" value="Winged helix-like DNA-binding domain superfamily/Winged helix DNA-binding domain"/>
    <property type="match status" value="2"/>
</dbReference>
<dbReference type="InterPro" id="IPR014284">
    <property type="entry name" value="RNA_pol_sigma-70_dom"/>
</dbReference>
<feature type="DNA-binding region" description="H-T-H motif" evidence="6">
    <location>
        <begin position="337"/>
        <end position="356"/>
    </location>
</feature>
<evidence type="ECO:0000259" key="9">
    <source>
        <dbReference type="PROSITE" id="PS00716"/>
    </source>
</evidence>